<dbReference type="AlphaFoldDB" id="A0A150G9J4"/>
<dbReference type="CDD" id="cd10017">
    <property type="entry name" value="B3_DNA"/>
    <property type="match status" value="1"/>
</dbReference>
<proteinExistence type="predicted"/>
<evidence type="ECO:0000256" key="1">
    <source>
        <dbReference type="ARBA" id="ARBA00023015"/>
    </source>
</evidence>
<keyword evidence="7" id="KW-1185">Reference proteome</keyword>
<dbReference type="SUPFAM" id="SSF101936">
    <property type="entry name" value="DNA-binding pseudobarrel domain"/>
    <property type="match status" value="1"/>
</dbReference>
<sequence length="106" mass="11682">MSSHVIANAKRYLCVKKLTVNDGFTSKSVKLPRAEARFFMGELRNRQSLSLVLLDEAGGCWELLCTCTGGQYALSRVGAFCEAHGVRPGAFFIFYADHEHIVIVVG</sequence>
<dbReference type="GO" id="GO:0003677">
    <property type="term" value="F:DNA binding"/>
    <property type="evidence" value="ECO:0007669"/>
    <property type="project" value="UniProtKB-KW"/>
</dbReference>
<keyword evidence="1" id="KW-0805">Transcription regulation</keyword>
<accession>A0A150G9J4</accession>
<reference evidence="7" key="1">
    <citation type="journal article" date="2016" name="Nat. Commun.">
        <title>The Gonium pectorale genome demonstrates co-option of cell cycle regulation during the evolution of multicellularity.</title>
        <authorList>
            <person name="Hanschen E.R."/>
            <person name="Marriage T.N."/>
            <person name="Ferris P.J."/>
            <person name="Hamaji T."/>
            <person name="Toyoda A."/>
            <person name="Fujiyama A."/>
            <person name="Neme R."/>
            <person name="Noguchi H."/>
            <person name="Minakuchi Y."/>
            <person name="Suzuki M."/>
            <person name="Kawai-Toyooka H."/>
            <person name="Smith D.R."/>
            <person name="Sparks H."/>
            <person name="Anderson J."/>
            <person name="Bakaric R."/>
            <person name="Luria V."/>
            <person name="Karger A."/>
            <person name="Kirschner M.W."/>
            <person name="Durand P.M."/>
            <person name="Michod R.E."/>
            <person name="Nozaki H."/>
            <person name="Olson B.J."/>
        </authorList>
    </citation>
    <scope>NUCLEOTIDE SEQUENCE [LARGE SCALE GENOMIC DNA]</scope>
    <source>
        <strain evidence="7">NIES-2863</strain>
    </source>
</reference>
<name>A0A150G9J4_GONPE</name>
<keyword evidence="3" id="KW-0804">Transcription</keyword>
<dbReference type="Pfam" id="PF02362">
    <property type="entry name" value="B3"/>
    <property type="match status" value="1"/>
</dbReference>
<organism evidence="6 7">
    <name type="scientific">Gonium pectorale</name>
    <name type="common">Green alga</name>
    <dbReference type="NCBI Taxonomy" id="33097"/>
    <lineage>
        <taxon>Eukaryota</taxon>
        <taxon>Viridiplantae</taxon>
        <taxon>Chlorophyta</taxon>
        <taxon>core chlorophytes</taxon>
        <taxon>Chlorophyceae</taxon>
        <taxon>CS clade</taxon>
        <taxon>Chlamydomonadales</taxon>
        <taxon>Volvocaceae</taxon>
        <taxon>Gonium</taxon>
    </lineage>
</organism>
<keyword evidence="2" id="KW-0238">DNA-binding</keyword>
<keyword evidence="4" id="KW-0539">Nucleus</keyword>
<dbReference type="OrthoDB" id="543009at2759"/>
<evidence type="ECO:0000256" key="2">
    <source>
        <dbReference type="ARBA" id="ARBA00023125"/>
    </source>
</evidence>
<dbReference type="Gene3D" id="2.40.330.10">
    <property type="entry name" value="DNA-binding pseudobarrel domain"/>
    <property type="match status" value="1"/>
</dbReference>
<protein>
    <recommendedName>
        <fullName evidence="5">TF-B3 domain-containing protein</fullName>
    </recommendedName>
</protein>
<gene>
    <name evidence="6" type="ORF">GPECTOR_48g453</name>
</gene>
<feature type="domain" description="TF-B3" evidence="5">
    <location>
        <begin position="15"/>
        <end position="99"/>
    </location>
</feature>
<dbReference type="InterPro" id="IPR003340">
    <property type="entry name" value="B3_DNA-bd"/>
</dbReference>
<comment type="caution">
    <text evidence="6">The sequence shown here is derived from an EMBL/GenBank/DDBJ whole genome shotgun (WGS) entry which is preliminary data.</text>
</comment>
<evidence type="ECO:0000256" key="3">
    <source>
        <dbReference type="ARBA" id="ARBA00023163"/>
    </source>
</evidence>
<dbReference type="EMBL" id="LSYV01000049">
    <property type="protein sequence ID" value="KXZ46020.1"/>
    <property type="molecule type" value="Genomic_DNA"/>
</dbReference>
<evidence type="ECO:0000259" key="5">
    <source>
        <dbReference type="Pfam" id="PF02362"/>
    </source>
</evidence>
<evidence type="ECO:0000256" key="4">
    <source>
        <dbReference type="ARBA" id="ARBA00023242"/>
    </source>
</evidence>
<dbReference type="InterPro" id="IPR015300">
    <property type="entry name" value="DNA-bd_pseudobarrel_sf"/>
</dbReference>
<evidence type="ECO:0000313" key="7">
    <source>
        <dbReference type="Proteomes" id="UP000075714"/>
    </source>
</evidence>
<dbReference type="Proteomes" id="UP000075714">
    <property type="component" value="Unassembled WGS sequence"/>
</dbReference>
<evidence type="ECO:0000313" key="6">
    <source>
        <dbReference type="EMBL" id="KXZ46020.1"/>
    </source>
</evidence>